<evidence type="ECO:0000313" key="2">
    <source>
        <dbReference type="EMBL" id="CTQ74714.1"/>
    </source>
</evidence>
<sequence>MGKTARLEYLRRILPLGLAVLGIAGWFYFMTLLSSIMCLVAAAAIYLAPPRPQPASGAIRPVSRPSVLTLDLIGFGFGLFFLPLAVLGLASATGALAALALICLLPASLSLVFFTVAVRQETSWVRFFGNGFEFTQFGLRVRVPYTDLEKVSVKLWHASGAVAWFQSTIGSSGRKKAVLLNGEETTKTLVFRRNDGSTFTISSELIPDLQRVLIGMDRAEVDLPEGISEWQRKKIRRRREKMYRVEEPAPKSEQLDVARIAALIEHARRNA</sequence>
<organism evidence="2 3">
    <name type="scientific">Roseibium alexandrii</name>
    <dbReference type="NCBI Taxonomy" id="388408"/>
    <lineage>
        <taxon>Bacteria</taxon>
        <taxon>Pseudomonadati</taxon>
        <taxon>Pseudomonadota</taxon>
        <taxon>Alphaproteobacteria</taxon>
        <taxon>Hyphomicrobiales</taxon>
        <taxon>Stappiaceae</taxon>
        <taxon>Roseibium</taxon>
    </lineage>
</organism>
<protein>
    <submittedName>
        <fullName evidence="2">Uncharacterized protein</fullName>
    </submittedName>
</protein>
<dbReference type="EMBL" id="CXWD01000018">
    <property type="protein sequence ID" value="CTQ74714.1"/>
    <property type="molecule type" value="Genomic_DNA"/>
</dbReference>
<evidence type="ECO:0000256" key="1">
    <source>
        <dbReference type="SAM" id="Phobius"/>
    </source>
</evidence>
<accession>A0A0M7AM86</accession>
<gene>
    <name evidence="2" type="ORF">LAX5112_03947</name>
</gene>
<reference evidence="3" key="1">
    <citation type="submission" date="2015-07" db="EMBL/GenBank/DDBJ databases">
        <authorList>
            <person name="Rodrigo-Torres Lidia"/>
            <person name="Arahal R.David."/>
        </authorList>
    </citation>
    <scope>NUCLEOTIDE SEQUENCE [LARGE SCALE GENOMIC DNA]</scope>
    <source>
        <strain evidence="3">CECT 5112</strain>
    </source>
</reference>
<name>A0A0M7AM86_9HYPH</name>
<keyword evidence="1" id="KW-0812">Transmembrane</keyword>
<keyword evidence="1" id="KW-0472">Membrane</keyword>
<keyword evidence="3" id="KW-1185">Reference proteome</keyword>
<dbReference type="RefSeq" id="WP_050776006.1">
    <property type="nucleotide sequence ID" value="NZ_CXWD01000018.1"/>
</dbReference>
<evidence type="ECO:0000313" key="3">
    <source>
        <dbReference type="Proteomes" id="UP000053235"/>
    </source>
</evidence>
<feature type="transmembrane region" description="Helical" evidence="1">
    <location>
        <begin position="68"/>
        <end position="90"/>
    </location>
</feature>
<keyword evidence="1" id="KW-1133">Transmembrane helix</keyword>
<feature type="transmembrane region" description="Helical" evidence="1">
    <location>
        <begin position="20"/>
        <end position="47"/>
    </location>
</feature>
<dbReference type="OrthoDB" id="7676279at2"/>
<dbReference type="AlphaFoldDB" id="A0A0M7AM86"/>
<proteinExistence type="predicted"/>
<feature type="transmembrane region" description="Helical" evidence="1">
    <location>
        <begin position="96"/>
        <end position="118"/>
    </location>
</feature>
<dbReference type="Proteomes" id="UP000053235">
    <property type="component" value="Unassembled WGS sequence"/>
</dbReference>